<accession>A0ABQ4X8S9</accession>
<organism evidence="2 3">
    <name type="scientific">Tanacetum coccineum</name>
    <dbReference type="NCBI Taxonomy" id="301880"/>
    <lineage>
        <taxon>Eukaryota</taxon>
        <taxon>Viridiplantae</taxon>
        <taxon>Streptophyta</taxon>
        <taxon>Embryophyta</taxon>
        <taxon>Tracheophyta</taxon>
        <taxon>Spermatophyta</taxon>
        <taxon>Magnoliopsida</taxon>
        <taxon>eudicotyledons</taxon>
        <taxon>Gunneridae</taxon>
        <taxon>Pentapetalae</taxon>
        <taxon>asterids</taxon>
        <taxon>campanulids</taxon>
        <taxon>Asterales</taxon>
        <taxon>Asteraceae</taxon>
        <taxon>Asteroideae</taxon>
        <taxon>Anthemideae</taxon>
        <taxon>Anthemidinae</taxon>
        <taxon>Tanacetum</taxon>
    </lineage>
</organism>
<dbReference type="EMBL" id="BQNB010009289">
    <property type="protein sequence ID" value="GJS61430.1"/>
    <property type="molecule type" value="Genomic_DNA"/>
</dbReference>
<gene>
    <name evidence="2" type="ORF">Tco_0656214</name>
</gene>
<dbReference type="Proteomes" id="UP001151760">
    <property type="component" value="Unassembled WGS sequence"/>
</dbReference>
<sequence length="404" mass="44886">MDGELMGDGDDVDDDSSRDDARDEDEDEEDEEDEEEEHLAPADPTTVIPTDEPVFPPVERLLAMTTPSPSPPISLSPPSAGERLARCTAPPAHSPPLPPSSGCLTQTQTLRIASTRLVLIVTAHMRSERVHARPTRGQGIDYGFVSTLMLKRGDRGLEMSGTGLGILGMAGLVYHIESSDSFSGRFTYGERMTLPGDPYGWWRRRPYAYPERLGHSIGIESRNSQELQTHRDLCMHMRDHLQGPPDTATNDEDQMVEDSRGIRDMRREMGDIQVTLLALREQREDSRQSDLEARIPENTRSFWGRQTVTSCDLGFVILLGLLYRHGAEGVVGLTRWIEKMESVFHISGCAVENIGKLPPASCYGDALDLANGQIRNLRSRGYAMTRESTQKKMTKSMSAGESRS</sequence>
<reference evidence="2" key="1">
    <citation type="journal article" date="2022" name="Int. J. Mol. Sci.">
        <title>Draft Genome of Tanacetum Coccineum: Genomic Comparison of Closely Related Tanacetum-Family Plants.</title>
        <authorList>
            <person name="Yamashiro T."/>
            <person name="Shiraishi A."/>
            <person name="Nakayama K."/>
            <person name="Satake H."/>
        </authorList>
    </citation>
    <scope>NUCLEOTIDE SEQUENCE</scope>
</reference>
<proteinExistence type="predicted"/>
<comment type="caution">
    <text evidence="2">The sequence shown here is derived from an EMBL/GenBank/DDBJ whole genome shotgun (WGS) entry which is preliminary data.</text>
</comment>
<evidence type="ECO:0000313" key="2">
    <source>
        <dbReference type="EMBL" id="GJS61430.1"/>
    </source>
</evidence>
<reference evidence="2" key="2">
    <citation type="submission" date="2022-01" db="EMBL/GenBank/DDBJ databases">
        <authorList>
            <person name="Yamashiro T."/>
            <person name="Shiraishi A."/>
            <person name="Satake H."/>
            <person name="Nakayama K."/>
        </authorList>
    </citation>
    <scope>NUCLEOTIDE SEQUENCE</scope>
</reference>
<name>A0ABQ4X8S9_9ASTR</name>
<keyword evidence="3" id="KW-1185">Reference proteome</keyword>
<feature type="compositionally biased region" description="Acidic residues" evidence="1">
    <location>
        <begin position="1"/>
        <end position="37"/>
    </location>
</feature>
<feature type="region of interest" description="Disordered" evidence="1">
    <location>
        <begin position="1"/>
        <end position="100"/>
    </location>
</feature>
<evidence type="ECO:0000256" key="1">
    <source>
        <dbReference type="SAM" id="MobiDB-lite"/>
    </source>
</evidence>
<evidence type="ECO:0000313" key="3">
    <source>
        <dbReference type="Proteomes" id="UP001151760"/>
    </source>
</evidence>
<protein>
    <submittedName>
        <fullName evidence="2">Uncharacterized protein</fullName>
    </submittedName>
</protein>